<organism evidence="1 2">
    <name type="scientific">Streptantibioticus ferralitis</name>
    <dbReference type="NCBI Taxonomy" id="236510"/>
    <lineage>
        <taxon>Bacteria</taxon>
        <taxon>Bacillati</taxon>
        <taxon>Actinomycetota</taxon>
        <taxon>Actinomycetes</taxon>
        <taxon>Kitasatosporales</taxon>
        <taxon>Streptomycetaceae</taxon>
        <taxon>Streptantibioticus</taxon>
    </lineage>
</organism>
<evidence type="ECO:0000313" key="2">
    <source>
        <dbReference type="Proteomes" id="UP001220022"/>
    </source>
</evidence>
<protein>
    <submittedName>
        <fullName evidence="1">Uncharacterized protein</fullName>
    </submittedName>
</protein>
<comment type="caution">
    <text evidence="1">The sequence shown here is derived from an EMBL/GenBank/DDBJ whole genome shotgun (WGS) entry which is preliminary data.</text>
</comment>
<proteinExistence type="predicted"/>
<name>A0ABT5Z0R9_9ACTN</name>
<reference evidence="1 2" key="1">
    <citation type="submission" date="2023-03" db="EMBL/GenBank/DDBJ databases">
        <title>Draft genome sequence of type strain Streptomyces ferralitis JCM 14344.</title>
        <authorList>
            <person name="Klaysubun C."/>
            <person name="Duangmal K."/>
        </authorList>
    </citation>
    <scope>NUCLEOTIDE SEQUENCE [LARGE SCALE GENOMIC DNA]</scope>
    <source>
        <strain evidence="1 2">JCM 14344</strain>
    </source>
</reference>
<dbReference type="Proteomes" id="UP001220022">
    <property type="component" value="Unassembled WGS sequence"/>
</dbReference>
<accession>A0ABT5Z0R9</accession>
<dbReference type="EMBL" id="JARHTQ010000010">
    <property type="protein sequence ID" value="MDF2257441.1"/>
    <property type="molecule type" value="Genomic_DNA"/>
</dbReference>
<evidence type="ECO:0000313" key="1">
    <source>
        <dbReference type="EMBL" id="MDF2257441.1"/>
    </source>
</evidence>
<gene>
    <name evidence="1" type="ORF">P2L57_17440</name>
</gene>
<sequence length="52" mass="5857">MRNPLMFVTSIRRAISRACFAENAARLRGDHLRSPALNDPVPVIEELVPQRA</sequence>
<keyword evidence="2" id="KW-1185">Reference proteome</keyword>
<dbReference type="RefSeq" id="WP_275815424.1">
    <property type="nucleotide sequence ID" value="NZ_BAAANM010000001.1"/>
</dbReference>